<evidence type="ECO:0000256" key="2">
    <source>
        <dbReference type="ARBA" id="ARBA00022692"/>
    </source>
</evidence>
<dbReference type="EMBL" id="JAVRJZ010000016">
    <property type="protein sequence ID" value="KAK2711551.1"/>
    <property type="molecule type" value="Genomic_DNA"/>
</dbReference>
<feature type="region of interest" description="Disordered" evidence="8">
    <location>
        <begin position="590"/>
        <end position="612"/>
    </location>
</feature>
<keyword evidence="3 7" id="KW-1133">Transmembrane helix</keyword>
<comment type="catalytic activity">
    <reaction evidence="6">
        <text>L-cysteinyl-[protein] + hexadecanoyl-CoA = S-hexadecanoyl-L-cysteinyl-[protein] + CoA</text>
        <dbReference type="Rhea" id="RHEA:36683"/>
        <dbReference type="Rhea" id="RHEA-COMP:10131"/>
        <dbReference type="Rhea" id="RHEA-COMP:11032"/>
        <dbReference type="ChEBI" id="CHEBI:29950"/>
        <dbReference type="ChEBI" id="CHEBI:57287"/>
        <dbReference type="ChEBI" id="CHEBI:57379"/>
        <dbReference type="ChEBI" id="CHEBI:74151"/>
        <dbReference type="EC" id="2.3.1.225"/>
    </reaction>
    <physiologicalReaction direction="left-to-right" evidence="6">
        <dbReference type="Rhea" id="RHEA:36684"/>
    </physiologicalReaction>
</comment>
<evidence type="ECO:0000313" key="10">
    <source>
        <dbReference type="EMBL" id="KAK2711551.1"/>
    </source>
</evidence>
<dbReference type="InterPro" id="IPR001594">
    <property type="entry name" value="Palmitoyltrfase_DHHC"/>
</dbReference>
<evidence type="ECO:0000256" key="6">
    <source>
        <dbReference type="ARBA" id="ARBA00047790"/>
    </source>
</evidence>
<feature type="region of interest" description="Disordered" evidence="8">
    <location>
        <begin position="293"/>
        <end position="324"/>
    </location>
</feature>
<feature type="region of interest" description="Disordered" evidence="8">
    <location>
        <begin position="379"/>
        <end position="426"/>
    </location>
</feature>
<dbReference type="PROSITE" id="PS51257">
    <property type="entry name" value="PROKAR_LIPOPROTEIN"/>
    <property type="match status" value="1"/>
</dbReference>
<dbReference type="PANTHER" id="PTHR12349">
    <property type="entry name" value="ANKYRIN REPEAT AND LEM DOMAIN-CONTAINING PROTEIN 2"/>
    <property type="match status" value="1"/>
</dbReference>
<keyword evidence="7" id="KW-0808">Transferase</keyword>
<feature type="transmembrane region" description="Helical" evidence="7">
    <location>
        <begin position="12"/>
        <end position="31"/>
    </location>
</feature>
<proteinExistence type="inferred from homology"/>
<feature type="compositionally biased region" description="Polar residues" evidence="8">
    <location>
        <begin position="590"/>
        <end position="601"/>
    </location>
</feature>
<name>A0AA88L3Q7_ARTSF</name>
<evidence type="ECO:0000256" key="3">
    <source>
        <dbReference type="ARBA" id="ARBA00022989"/>
    </source>
</evidence>
<keyword evidence="2 7" id="KW-0812">Transmembrane</keyword>
<dbReference type="Pfam" id="PF01529">
    <property type="entry name" value="DHHC"/>
    <property type="match status" value="1"/>
</dbReference>
<evidence type="ECO:0000259" key="9">
    <source>
        <dbReference type="Pfam" id="PF01529"/>
    </source>
</evidence>
<dbReference type="GO" id="GO:0016020">
    <property type="term" value="C:membrane"/>
    <property type="evidence" value="ECO:0007669"/>
    <property type="project" value="UniProtKB-SubCell"/>
</dbReference>
<reference evidence="10" key="1">
    <citation type="submission" date="2023-07" db="EMBL/GenBank/DDBJ databases">
        <title>Chromosome-level genome assembly of Artemia franciscana.</title>
        <authorList>
            <person name="Jo E."/>
        </authorList>
    </citation>
    <scope>NUCLEOTIDE SEQUENCE</scope>
    <source>
        <tissue evidence="10">Whole body</tissue>
    </source>
</reference>
<feature type="compositionally biased region" description="Basic and acidic residues" evidence="8">
    <location>
        <begin position="602"/>
        <end position="612"/>
    </location>
</feature>
<accession>A0AA88L3Q7</accession>
<sequence length="612" mass="68639">MGEKCKSKTRFLPATVAWILLLGTTGCFFYFPCQYLLKISLAIPVCQGILTLFVLATFSLATFMDPGTIPKAQADEDKEDDFRAPLYKTIDINGVSVRMKWCVTCQFYRPPRCSHCSVCNTCIETFDHHCPWLNNCIGRRNYRFFFLFLISLSFHMASIFGFCLLYVLKHKEDLTEVTTIVSTVILGIIVILVIPVFGLTGFHMLLVVRGRTTNEQVTGKFRGGYNPFNKGCWNNCCYVLCGPQFPSLKKPWKYVGKKPRKYDLPKYPISVSTINDNQVKIYLEQSNGNGLRNNGNSYAKVRSGMTPSPVKSPSRPGGLVDASDTSDIDVTELAGSQSHDCEASPPPAARQDMDFFMHESPTFSTVAMLPNFERGHNLRPQITKGSPHPKARLDGGRSRSHTPDMYATDTNSDSTGTTLLNSAVSSPSMKERLRAIGGVPTPLAISTPLGGQSRLKSVQNHPHLVTADHVMDGRGVNSGNYYGVQQLRQNHPSQPYGQQRMILRNSDPQSHLLNTDSHHVDNLRELAGSPQRGLYTWKDQLSPVEVVNSKSYRPPLRITRPNEQSLPRGQWYLDSRRQGARTPEHMLHESQNNEMNQYSRSASRETNYEISV</sequence>
<comment type="similarity">
    <text evidence="5">Belongs to the DHHC palmitoyltransferase family. ERF2/ZDHHC9 subfamily.</text>
</comment>
<evidence type="ECO:0000313" key="11">
    <source>
        <dbReference type="Proteomes" id="UP001187531"/>
    </source>
</evidence>
<feature type="transmembrane region" description="Helical" evidence="7">
    <location>
        <begin position="144"/>
        <end position="168"/>
    </location>
</feature>
<organism evidence="10 11">
    <name type="scientific">Artemia franciscana</name>
    <name type="common">Brine shrimp</name>
    <name type="synonym">Artemia sanfranciscana</name>
    <dbReference type="NCBI Taxonomy" id="6661"/>
    <lineage>
        <taxon>Eukaryota</taxon>
        <taxon>Metazoa</taxon>
        <taxon>Ecdysozoa</taxon>
        <taxon>Arthropoda</taxon>
        <taxon>Crustacea</taxon>
        <taxon>Branchiopoda</taxon>
        <taxon>Anostraca</taxon>
        <taxon>Artemiidae</taxon>
        <taxon>Artemia</taxon>
    </lineage>
</organism>
<comment type="domain">
    <text evidence="7">The DHHC domain is required for palmitoyltransferase activity.</text>
</comment>
<dbReference type="PROSITE" id="PS50216">
    <property type="entry name" value="DHHC"/>
    <property type="match status" value="1"/>
</dbReference>
<dbReference type="AlphaFoldDB" id="A0AA88L3Q7"/>
<protein>
    <recommendedName>
        <fullName evidence="7">Palmitoyltransferase</fullName>
        <ecNumber evidence="7">2.3.1.225</ecNumber>
    </recommendedName>
</protein>
<dbReference type="Proteomes" id="UP001187531">
    <property type="component" value="Unassembled WGS sequence"/>
</dbReference>
<evidence type="ECO:0000256" key="5">
    <source>
        <dbReference type="ARBA" id="ARBA00023463"/>
    </source>
</evidence>
<feature type="transmembrane region" description="Helical" evidence="7">
    <location>
        <begin position="37"/>
        <end position="61"/>
    </location>
</feature>
<gene>
    <name evidence="10" type="ORF">QYM36_012644</name>
</gene>
<feature type="domain" description="Palmitoyltransferase DHHC" evidence="9">
    <location>
        <begin position="99"/>
        <end position="218"/>
    </location>
</feature>
<dbReference type="PANTHER" id="PTHR12349:SF2">
    <property type="entry name" value="PALMITOYLTRANSFERASE ZDHHC8"/>
    <property type="match status" value="1"/>
</dbReference>
<keyword evidence="7" id="KW-0012">Acyltransferase</keyword>
<keyword evidence="11" id="KW-1185">Reference proteome</keyword>
<feature type="compositionally biased region" description="Polar residues" evidence="8">
    <location>
        <begin position="408"/>
        <end position="426"/>
    </location>
</feature>
<comment type="caution">
    <text evidence="10">The sequence shown here is derived from an EMBL/GenBank/DDBJ whole genome shotgun (WGS) entry which is preliminary data.</text>
</comment>
<dbReference type="EC" id="2.3.1.225" evidence="7"/>
<dbReference type="GO" id="GO:0019706">
    <property type="term" value="F:protein-cysteine S-palmitoyltransferase activity"/>
    <property type="evidence" value="ECO:0007669"/>
    <property type="project" value="UniProtKB-EC"/>
</dbReference>
<keyword evidence="4 7" id="KW-0472">Membrane</keyword>
<evidence type="ECO:0000256" key="8">
    <source>
        <dbReference type="SAM" id="MobiDB-lite"/>
    </source>
</evidence>
<evidence type="ECO:0000256" key="4">
    <source>
        <dbReference type="ARBA" id="ARBA00023136"/>
    </source>
</evidence>
<evidence type="ECO:0000256" key="1">
    <source>
        <dbReference type="ARBA" id="ARBA00004141"/>
    </source>
</evidence>
<feature type="transmembrane region" description="Helical" evidence="7">
    <location>
        <begin position="180"/>
        <end position="206"/>
    </location>
</feature>
<evidence type="ECO:0000256" key="7">
    <source>
        <dbReference type="RuleBase" id="RU079119"/>
    </source>
</evidence>
<comment type="subcellular location">
    <subcellularLocation>
        <location evidence="1">Membrane</location>
        <topology evidence="1">Multi-pass membrane protein</topology>
    </subcellularLocation>
</comment>